<evidence type="ECO:0000313" key="3">
    <source>
        <dbReference type="Proteomes" id="UP000799778"/>
    </source>
</evidence>
<keyword evidence="1" id="KW-0472">Membrane</keyword>
<keyword evidence="1" id="KW-1133">Transmembrane helix</keyword>
<keyword evidence="3" id="KW-1185">Reference proteome</keyword>
<keyword evidence="1" id="KW-0812">Transmembrane</keyword>
<feature type="transmembrane region" description="Helical" evidence="1">
    <location>
        <begin position="60"/>
        <end position="77"/>
    </location>
</feature>
<dbReference type="EMBL" id="ML978067">
    <property type="protein sequence ID" value="KAF2020275.1"/>
    <property type="molecule type" value="Genomic_DNA"/>
</dbReference>
<dbReference type="Proteomes" id="UP000799778">
    <property type="component" value="Unassembled WGS sequence"/>
</dbReference>
<gene>
    <name evidence="2" type="ORF">BU24DRAFT_136217</name>
</gene>
<evidence type="ECO:0000313" key="2">
    <source>
        <dbReference type="EMBL" id="KAF2020275.1"/>
    </source>
</evidence>
<protein>
    <submittedName>
        <fullName evidence="2">Uncharacterized protein</fullName>
    </submittedName>
</protein>
<evidence type="ECO:0000256" key="1">
    <source>
        <dbReference type="SAM" id="Phobius"/>
    </source>
</evidence>
<dbReference type="RefSeq" id="XP_033388614.1">
    <property type="nucleotide sequence ID" value="XM_033521088.1"/>
</dbReference>
<proteinExistence type="predicted"/>
<name>A0A6A5Y3X5_9PLEO</name>
<accession>A0A6A5Y3X5</accession>
<sequence>MIEKAEAKSTCSMSISGISGGHSHDLGTENREASQLVIFRTCYQKRNTKDCQFLGSPRRIFLVVVGVVVLLVVRPLWKKPRVRFELHLAPSVYHKEQESDRISVC</sequence>
<organism evidence="2 3">
    <name type="scientific">Aaosphaeria arxii CBS 175.79</name>
    <dbReference type="NCBI Taxonomy" id="1450172"/>
    <lineage>
        <taxon>Eukaryota</taxon>
        <taxon>Fungi</taxon>
        <taxon>Dikarya</taxon>
        <taxon>Ascomycota</taxon>
        <taxon>Pezizomycotina</taxon>
        <taxon>Dothideomycetes</taxon>
        <taxon>Pleosporomycetidae</taxon>
        <taxon>Pleosporales</taxon>
        <taxon>Pleosporales incertae sedis</taxon>
        <taxon>Aaosphaeria</taxon>
    </lineage>
</organism>
<dbReference type="GeneID" id="54278485"/>
<dbReference type="AlphaFoldDB" id="A0A6A5Y3X5"/>
<reference evidence="2" key="1">
    <citation type="journal article" date="2020" name="Stud. Mycol.">
        <title>101 Dothideomycetes genomes: a test case for predicting lifestyles and emergence of pathogens.</title>
        <authorList>
            <person name="Haridas S."/>
            <person name="Albert R."/>
            <person name="Binder M."/>
            <person name="Bloem J."/>
            <person name="Labutti K."/>
            <person name="Salamov A."/>
            <person name="Andreopoulos B."/>
            <person name="Baker S."/>
            <person name="Barry K."/>
            <person name="Bills G."/>
            <person name="Bluhm B."/>
            <person name="Cannon C."/>
            <person name="Castanera R."/>
            <person name="Culley D."/>
            <person name="Daum C."/>
            <person name="Ezra D."/>
            <person name="Gonzalez J."/>
            <person name="Henrissat B."/>
            <person name="Kuo A."/>
            <person name="Liang C."/>
            <person name="Lipzen A."/>
            <person name="Lutzoni F."/>
            <person name="Magnuson J."/>
            <person name="Mondo S."/>
            <person name="Nolan M."/>
            <person name="Ohm R."/>
            <person name="Pangilinan J."/>
            <person name="Park H.-J."/>
            <person name="Ramirez L."/>
            <person name="Alfaro M."/>
            <person name="Sun H."/>
            <person name="Tritt A."/>
            <person name="Yoshinaga Y."/>
            <person name="Zwiers L.-H."/>
            <person name="Turgeon B."/>
            <person name="Goodwin S."/>
            <person name="Spatafora J."/>
            <person name="Crous P."/>
            <person name="Grigoriev I."/>
        </authorList>
    </citation>
    <scope>NUCLEOTIDE SEQUENCE</scope>
    <source>
        <strain evidence="2">CBS 175.79</strain>
    </source>
</reference>